<gene>
    <name evidence="12" type="primary">mcfQ</name>
    <name evidence="12" type="ORF">DFA_08955</name>
</gene>
<keyword evidence="4 9" id="KW-0812">Transmembrane</keyword>
<comment type="subcellular location">
    <subcellularLocation>
        <location evidence="1">Peroxisome membrane</location>
        <topology evidence="1">Multi-pass membrane protein</topology>
    </subcellularLocation>
</comment>
<dbReference type="GO" id="GO:0080122">
    <property type="term" value="F:AMP transmembrane transporter activity"/>
    <property type="evidence" value="ECO:0007669"/>
    <property type="project" value="TreeGrafter"/>
</dbReference>
<dbReference type="Gene3D" id="1.50.40.10">
    <property type="entry name" value="Mitochondrial carrier domain"/>
    <property type="match status" value="1"/>
</dbReference>
<dbReference type="GO" id="GO:0015228">
    <property type="term" value="F:coenzyme A transmembrane transporter activity"/>
    <property type="evidence" value="ECO:0007669"/>
    <property type="project" value="TreeGrafter"/>
</dbReference>
<dbReference type="PANTHER" id="PTHR45939:SF5">
    <property type="entry name" value="PEROXISOMAL MEMBRANE PROTEIN PMP34"/>
    <property type="match status" value="1"/>
</dbReference>
<name>F4Q6B0_CACFS</name>
<evidence type="ECO:0000256" key="9">
    <source>
        <dbReference type="PROSITE-ProRule" id="PRU00282"/>
    </source>
</evidence>
<sequence>MSDKVHITRESSSADHSLEAIGHALAGGIAGMTTIFLTYPLSTVSTRLQVQQKQALKQQQQSDTSVLPVPYKGTIDAFKRIIAEENWTSLYSGLKSALIGIGCSSFVYYYWYSFLKSISLKLKNKTELSTVENLLIAALAGCANVVSTLPIWIVNTRLQLNTTGKPRGMVSQFRTIVREEGIKGLYNGLVPALILVSNPSIQFVSYEKLKSLWKRQSGSTSNRLGGLEIFILALVAKLIAGVTTYPYLLVKSRLQSKSSSESPYSGTFDAIVKIYESDGLPGFFKGIGSKMIQTVLGASIMFLIKEKIVYYTVFIMFFLKKSLSRRNK</sequence>
<dbReference type="KEGG" id="dfa:DFA_08955"/>
<dbReference type="Proteomes" id="UP000007797">
    <property type="component" value="Unassembled WGS sequence"/>
</dbReference>
<dbReference type="InterPro" id="IPR023395">
    <property type="entry name" value="MCP_dom_sf"/>
</dbReference>
<evidence type="ECO:0000256" key="11">
    <source>
        <dbReference type="SAM" id="Phobius"/>
    </source>
</evidence>
<feature type="transmembrane region" description="Helical" evidence="11">
    <location>
        <begin position="295"/>
        <end position="319"/>
    </location>
</feature>
<feature type="transmembrane region" description="Helical" evidence="11">
    <location>
        <begin position="20"/>
        <end position="39"/>
    </location>
</feature>
<reference evidence="13" key="1">
    <citation type="journal article" date="2011" name="Genome Res.">
        <title>Phylogeny-wide analysis of social amoeba genomes highlights ancient origins for complex intercellular communication.</title>
        <authorList>
            <person name="Heidel A.J."/>
            <person name="Lawal H.M."/>
            <person name="Felder M."/>
            <person name="Schilde C."/>
            <person name="Helps N.R."/>
            <person name="Tunggal B."/>
            <person name="Rivero F."/>
            <person name="John U."/>
            <person name="Schleicher M."/>
            <person name="Eichinger L."/>
            <person name="Platzer M."/>
            <person name="Noegel A.A."/>
            <person name="Schaap P."/>
            <person name="Gloeckner G."/>
        </authorList>
    </citation>
    <scope>NUCLEOTIDE SEQUENCE [LARGE SCALE GENOMIC DNA]</scope>
    <source>
        <strain evidence="13">SH3</strain>
    </source>
</reference>
<accession>F4Q6B0</accession>
<dbReference type="GO" id="GO:0015217">
    <property type="term" value="F:ADP transmembrane transporter activity"/>
    <property type="evidence" value="ECO:0007669"/>
    <property type="project" value="TreeGrafter"/>
</dbReference>
<dbReference type="EMBL" id="GL883023">
    <property type="protein sequence ID" value="EGG16420.1"/>
    <property type="molecule type" value="Genomic_DNA"/>
</dbReference>
<comment type="similarity">
    <text evidence="2 10">Belongs to the mitochondrial carrier (TC 2.A.29) family.</text>
</comment>
<dbReference type="AlphaFoldDB" id="F4Q6B0"/>
<feature type="repeat" description="Solcar" evidence="9">
    <location>
        <begin position="228"/>
        <end position="311"/>
    </location>
</feature>
<proteinExistence type="inferred from homology"/>
<dbReference type="GO" id="GO:0005347">
    <property type="term" value="F:ATP transmembrane transporter activity"/>
    <property type="evidence" value="ECO:0007669"/>
    <property type="project" value="TreeGrafter"/>
</dbReference>
<dbReference type="GO" id="GO:0015230">
    <property type="term" value="F:FAD transmembrane transporter activity"/>
    <property type="evidence" value="ECO:0007669"/>
    <property type="project" value="TreeGrafter"/>
</dbReference>
<dbReference type="OrthoDB" id="2019556at2759"/>
<evidence type="ECO:0000256" key="3">
    <source>
        <dbReference type="ARBA" id="ARBA00022448"/>
    </source>
</evidence>
<dbReference type="GeneID" id="14868586"/>
<evidence type="ECO:0000256" key="5">
    <source>
        <dbReference type="ARBA" id="ARBA00022737"/>
    </source>
</evidence>
<dbReference type="GO" id="GO:0005778">
    <property type="term" value="C:peroxisomal membrane"/>
    <property type="evidence" value="ECO:0007669"/>
    <property type="project" value="UniProtKB-SubCell"/>
</dbReference>
<evidence type="ECO:0000256" key="6">
    <source>
        <dbReference type="ARBA" id="ARBA00022989"/>
    </source>
</evidence>
<evidence type="ECO:0000256" key="10">
    <source>
        <dbReference type="RuleBase" id="RU000488"/>
    </source>
</evidence>
<dbReference type="SUPFAM" id="SSF103506">
    <property type="entry name" value="Mitochondrial carrier"/>
    <property type="match status" value="1"/>
</dbReference>
<feature type="transmembrane region" description="Helical" evidence="11">
    <location>
        <begin position="94"/>
        <end position="112"/>
    </location>
</feature>
<evidence type="ECO:0000256" key="2">
    <source>
        <dbReference type="ARBA" id="ARBA00006375"/>
    </source>
</evidence>
<dbReference type="PROSITE" id="PS50920">
    <property type="entry name" value="SOLCAR"/>
    <property type="match status" value="3"/>
</dbReference>
<feature type="repeat" description="Solcar" evidence="9">
    <location>
        <begin position="128"/>
        <end position="212"/>
    </location>
</feature>
<keyword evidence="8" id="KW-0576">Peroxisome</keyword>
<evidence type="ECO:0000256" key="7">
    <source>
        <dbReference type="ARBA" id="ARBA00023136"/>
    </source>
</evidence>
<feature type="transmembrane region" description="Helical" evidence="11">
    <location>
        <begin position="227"/>
        <end position="248"/>
    </location>
</feature>
<evidence type="ECO:0000313" key="12">
    <source>
        <dbReference type="EMBL" id="EGG16420.1"/>
    </source>
</evidence>
<dbReference type="PANTHER" id="PTHR45939">
    <property type="entry name" value="PEROXISOMAL MEMBRANE PROTEIN PMP34-RELATED"/>
    <property type="match status" value="1"/>
</dbReference>
<feature type="repeat" description="Solcar" evidence="9">
    <location>
        <begin position="18"/>
        <end position="118"/>
    </location>
</feature>
<evidence type="ECO:0000256" key="4">
    <source>
        <dbReference type="ARBA" id="ARBA00022692"/>
    </source>
</evidence>
<evidence type="ECO:0000256" key="8">
    <source>
        <dbReference type="ARBA" id="ARBA00023140"/>
    </source>
</evidence>
<dbReference type="Pfam" id="PF00153">
    <property type="entry name" value="Mito_carr"/>
    <property type="match status" value="3"/>
</dbReference>
<dbReference type="GO" id="GO:0051724">
    <property type="term" value="F:NAD transmembrane transporter activity"/>
    <property type="evidence" value="ECO:0007669"/>
    <property type="project" value="TreeGrafter"/>
</dbReference>
<evidence type="ECO:0000256" key="1">
    <source>
        <dbReference type="ARBA" id="ARBA00004585"/>
    </source>
</evidence>
<dbReference type="InterPro" id="IPR018108">
    <property type="entry name" value="MCP_transmembrane"/>
</dbReference>
<keyword evidence="13" id="KW-1185">Reference proteome</keyword>
<keyword evidence="6 11" id="KW-1133">Transmembrane helix</keyword>
<feature type="transmembrane region" description="Helical" evidence="11">
    <location>
        <begin position="185"/>
        <end position="206"/>
    </location>
</feature>
<keyword evidence="7 9" id="KW-0472">Membrane</keyword>
<feature type="transmembrane region" description="Helical" evidence="11">
    <location>
        <begin position="133"/>
        <end position="153"/>
    </location>
</feature>
<dbReference type="RefSeq" id="XP_004354820.1">
    <property type="nucleotide sequence ID" value="XM_004354768.1"/>
</dbReference>
<dbReference type="STRING" id="1054147.F4Q6B0"/>
<dbReference type="OMA" id="QFMMYEL"/>
<organism evidence="12 13">
    <name type="scientific">Cavenderia fasciculata</name>
    <name type="common">Slime mold</name>
    <name type="synonym">Dictyostelium fasciculatum</name>
    <dbReference type="NCBI Taxonomy" id="261658"/>
    <lineage>
        <taxon>Eukaryota</taxon>
        <taxon>Amoebozoa</taxon>
        <taxon>Evosea</taxon>
        <taxon>Eumycetozoa</taxon>
        <taxon>Dictyostelia</taxon>
        <taxon>Acytosteliales</taxon>
        <taxon>Cavenderiaceae</taxon>
        <taxon>Cavenderia</taxon>
    </lineage>
</organism>
<keyword evidence="5" id="KW-0677">Repeat</keyword>
<protein>
    <submittedName>
        <fullName evidence="12">Transmembrane protein</fullName>
    </submittedName>
</protein>
<keyword evidence="3 10" id="KW-0813">Transport</keyword>
<evidence type="ECO:0000313" key="13">
    <source>
        <dbReference type="Proteomes" id="UP000007797"/>
    </source>
</evidence>
<dbReference type="GO" id="GO:0044610">
    <property type="term" value="F:FMN transmembrane transporter activity"/>
    <property type="evidence" value="ECO:0007669"/>
    <property type="project" value="TreeGrafter"/>
</dbReference>
<dbReference type="InterPro" id="IPR052217">
    <property type="entry name" value="Mito/Peroxisomal_Carrier"/>
</dbReference>